<dbReference type="Proteomes" id="UP000219465">
    <property type="component" value="Unassembled WGS sequence"/>
</dbReference>
<keyword evidence="1" id="KW-1133">Transmembrane helix</keyword>
<dbReference type="OrthoDB" id="8455877at2"/>
<name>A0A286IAT0_9HYPH</name>
<protein>
    <submittedName>
        <fullName evidence="2">Uncharacterized protein</fullName>
    </submittedName>
</protein>
<gene>
    <name evidence="2" type="ORF">SAMN05877838_2123</name>
</gene>
<evidence type="ECO:0000256" key="1">
    <source>
        <dbReference type="SAM" id="Phobius"/>
    </source>
</evidence>
<feature type="transmembrane region" description="Helical" evidence="1">
    <location>
        <begin position="6"/>
        <end position="24"/>
    </location>
</feature>
<keyword evidence="1" id="KW-0812">Transmembrane</keyword>
<keyword evidence="3" id="KW-1185">Reference proteome</keyword>
<reference evidence="3" key="1">
    <citation type="submission" date="2017-08" db="EMBL/GenBank/DDBJ databases">
        <authorList>
            <person name="Varghese N."/>
            <person name="Submissions S."/>
        </authorList>
    </citation>
    <scope>NUCLEOTIDE SEQUENCE [LARGE SCALE GENOMIC DNA]</scope>
    <source>
        <strain evidence="3">KCTC 23107</strain>
    </source>
</reference>
<keyword evidence="1" id="KW-0472">Membrane</keyword>
<proteinExistence type="predicted"/>
<evidence type="ECO:0000313" key="3">
    <source>
        <dbReference type="Proteomes" id="UP000219465"/>
    </source>
</evidence>
<organism evidence="2 3">
    <name type="scientific">Hoeflea halophila</name>
    <dbReference type="NCBI Taxonomy" id="714899"/>
    <lineage>
        <taxon>Bacteria</taxon>
        <taxon>Pseudomonadati</taxon>
        <taxon>Pseudomonadota</taxon>
        <taxon>Alphaproteobacteria</taxon>
        <taxon>Hyphomicrobiales</taxon>
        <taxon>Rhizobiaceae</taxon>
        <taxon>Hoeflea</taxon>
    </lineage>
</organism>
<feature type="transmembrane region" description="Helical" evidence="1">
    <location>
        <begin position="64"/>
        <end position="89"/>
    </location>
</feature>
<dbReference type="AlphaFoldDB" id="A0A286IAT0"/>
<dbReference type="RefSeq" id="WP_097107600.1">
    <property type="nucleotide sequence ID" value="NZ_OCPC01000002.1"/>
</dbReference>
<sequence length="93" mass="10271">MQVFIGIAYFAVGIIQLFAIIDGIDHALGWGGVISFILAMVVTYIPVLGSVLGVYGAVNAWDWSFWQAATLFFWYIPVIAIMGIASMALERRR</sequence>
<dbReference type="EMBL" id="OCPC01000002">
    <property type="protein sequence ID" value="SOE17228.1"/>
    <property type="molecule type" value="Genomic_DNA"/>
</dbReference>
<accession>A0A286IAT0</accession>
<evidence type="ECO:0000313" key="2">
    <source>
        <dbReference type="EMBL" id="SOE17228.1"/>
    </source>
</evidence>
<feature type="transmembrane region" description="Helical" evidence="1">
    <location>
        <begin position="36"/>
        <end position="58"/>
    </location>
</feature>